<dbReference type="UniPathway" id="UPA00079"/>
<accession>A0A4S3PZ19</accession>
<protein>
    <recommendedName>
        <fullName evidence="4">Isochorismate synthase MenF</fullName>
        <ecNumber evidence="4">5.4.4.2</ecNumber>
    </recommendedName>
    <alternativeName>
        <fullName evidence="4">Isochorismate mutase</fullName>
    </alternativeName>
</protein>
<comment type="similarity">
    <text evidence="2 4">Belongs to the isochorismate synthase family.</text>
</comment>
<evidence type="ECO:0000256" key="3">
    <source>
        <dbReference type="ARBA" id="ARBA00023235"/>
    </source>
</evidence>
<comment type="function">
    <text evidence="4">Catalyzes the conversion of chorismate to isochorismate.</text>
</comment>
<dbReference type="InterPro" id="IPR004561">
    <property type="entry name" value="IsoChor_synthase"/>
</dbReference>
<keyword evidence="4" id="KW-0474">Menaquinone biosynthesis</keyword>
<feature type="active site" description="Proton donor" evidence="4">
    <location>
        <position position="266"/>
    </location>
</feature>
<dbReference type="InterPro" id="IPR034681">
    <property type="entry name" value="MenF"/>
</dbReference>
<dbReference type="UniPathway" id="UPA01057">
    <property type="reaction ID" value="UER00163"/>
</dbReference>
<dbReference type="HAMAP" id="MF_01935">
    <property type="entry name" value="MenF"/>
    <property type="match status" value="1"/>
</dbReference>
<feature type="active site" description="Proton acceptor" evidence="4">
    <location>
        <position position="217"/>
    </location>
</feature>
<dbReference type="NCBIfam" id="TIGR00543">
    <property type="entry name" value="isochor_syn"/>
    <property type="match status" value="1"/>
</dbReference>
<organism evidence="6 7">
    <name type="scientific">Bacillus timonensis</name>
    <dbReference type="NCBI Taxonomy" id="1033734"/>
    <lineage>
        <taxon>Bacteria</taxon>
        <taxon>Bacillati</taxon>
        <taxon>Bacillota</taxon>
        <taxon>Bacilli</taxon>
        <taxon>Bacillales</taxon>
        <taxon>Bacillaceae</taxon>
        <taxon>Bacillus</taxon>
    </lineage>
</organism>
<feature type="domain" description="Chorismate-utilising enzyme C-terminal" evidence="5">
    <location>
        <begin position="196"/>
        <end position="449"/>
    </location>
</feature>
<comment type="pathway">
    <text evidence="4">Quinol/quinone metabolism; menaquinone biosynthesis.</text>
</comment>
<feature type="binding site" evidence="4">
    <location>
        <position position="310"/>
    </location>
    <ligand>
        <name>Mg(2+)</name>
        <dbReference type="ChEBI" id="CHEBI:18420"/>
    </ligand>
</feature>
<feature type="binding site" evidence="4">
    <location>
        <position position="445"/>
    </location>
    <ligand>
        <name>Mg(2+)</name>
        <dbReference type="ChEBI" id="CHEBI:18420"/>
    </ligand>
</feature>
<name>A0A4S3PZ19_9BACI</name>
<evidence type="ECO:0000256" key="1">
    <source>
        <dbReference type="ARBA" id="ARBA00000799"/>
    </source>
</evidence>
<evidence type="ECO:0000313" key="6">
    <source>
        <dbReference type="EMBL" id="THE14875.1"/>
    </source>
</evidence>
<keyword evidence="4" id="KW-0460">Magnesium</keyword>
<dbReference type="PANTHER" id="PTHR42839">
    <property type="entry name" value="ISOCHORISMATE SYNTHASE ENTC"/>
    <property type="match status" value="1"/>
</dbReference>
<evidence type="ECO:0000256" key="2">
    <source>
        <dbReference type="ARBA" id="ARBA00005297"/>
    </source>
</evidence>
<dbReference type="InterPro" id="IPR005801">
    <property type="entry name" value="ADC_synthase"/>
</dbReference>
<keyword evidence="4" id="KW-0479">Metal-binding</keyword>
<dbReference type="Gene3D" id="3.60.120.10">
    <property type="entry name" value="Anthranilate synthase"/>
    <property type="match status" value="1"/>
</dbReference>
<dbReference type="EC" id="5.4.4.2" evidence="4"/>
<gene>
    <name evidence="4" type="primary">menF</name>
    <name evidence="6" type="ORF">E1I69_03305</name>
</gene>
<sequence length="463" mass="52350">MIQQKGLSDYIKKGINRSKELSRPVLISQVKEMKNIDPLLFFAAGKRTPFETRSFWSNPTNDTIIVGLGEAYTISDNESTERFEAIEKQWKRLVQHSIIVDDFAPYSTGPILMGGFSFDPLKKRTELWDYFDDAKFVLPVIMLSYYKGSTYLTTNIICEPNGTTFGGSDLEQLEVLLKENYKYQKNHSFTKEEVQPQEWMDSVRNATKKVQNGEVEKVVLAREIKLHFDEPIEADAVLARLKEEQPMSYLFAIEYKNSCFIGASPERLIKKKGEEFLTTCLAGSIRRGKTPSEDKQLENELLHDPKNLHEHDVVVQMIKNAMKESCSSITSPTHPGILKMRDIQHLYTPVKGVAKDDVSLLTVVNRLHPTPALGGQPKQKAFEIIRELEILDRGWYGSPVGWFDTNDNGEFAVAIRSGLLNGNNASLFAGCGIVGDSQPESEYTETMIKFRPMLSALGGLYNE</sequence>
<dbReference type="SUPFAM" id="SSF56322">
    <property type="entry name" value="ADC synthase"/>
    <property type="match status" value="1"/>
</dbReference>
<comment type="catalytic activity">
    <reaction evidence="1 4">
        <text>chorismate = isochorismate</text>
        <dbReference type="Rhea" id="RHEA:18985"/>
        <dbReference type="ChEBI" id="CHEBI:29748"/>
        <dbReference type="ChEBI" id="CHEBI:29780"/>
        <dbReference type="EC" id="5.4.4.2"/>
    </reaction>
</comment>
<dbReference type="Pfam" id="PF00425">
    <property type="entry name" value="Chorismate_bind"/>
    <property type="match status" value="1"/>
</dbReference>
<evidence type="ECO:0000259" key="5">
    <source>
        <dbReference type="Pfam" id="PF00425"/>
    </source>
</evidence>
<dbReference type="InterPro" id="IPR015890">
    <property type="entry name" value="Chorismate_C"/>
</dbReference>
<dbReference type="GO" id="GO:0009234">
    <property type="term" value="P:menaquinone biosynthetic process"/>
    <property type="evidence" value="ECO:0007669"/>
    <property type="project" value="UniProtKB-UniRule"/>
</dbReference>
<evidence type="ECO:0000256" key="4">
    <source>
        <dbReference type="HAMAP-Rule" id="MF_01935"/>
    </source>
</evidence>
<dbReference type="RefSeq" id="WP_136378219.1">
    <property type="nucleotide sequence ID" value="NZ_SLUB01000003.1"/>
</dbReference>
<dbReference type="STRING" id="1033734.GCA_000285535_03898"/>
<comment type="pathway">
    <text evidence="4">Quinol/quinone metabolism; 1,4-dihydroxy-2-naphthoate biosynthesis; 1,4-dihydroxy-2-naphthoate from chorismate: step 1/7.</text>
</comment>
<comment type="cofactor">
    <cofactor evidence="4">
        <name>Mg(2+)</name>
        <dbReference type="ChEBI" id="CHEBI:18420"/>
    </cofactor>
</comment>
<dbReference type="GO" id="GO:0009697">
    <property type="term" value="P:salicylic acid biosynthetic process"/>
    <property type="evidence" value="ECO:0007669"/>
    <property type="project" value="TreeGrafter"/>
</dbReference>
<reference evidence="6 7" key="1">
    <citation type="journal article" date="2019" name="Indoor Air">
        <title>Impacts of indoor surface finishes on bacterial viability.</title>
        <authorList>
            <person name="Hu J."/>
            <person name="Maamar S.B."/>
            <person name="Glawe A.J."/>
            <person name="Gottel N."/>
            <person name="Gilbert J.A."/>
            <person name="Hartmann E.M."/>
        </authorList>
    </citation>
    <scope>NUCLEOTIDE SEQUENCE [LARGE SCALE GENOMIC DNA]</scope>
    <source>
        <strain evidence="6 7">AF060A6</strain>
    </source>
</reference>
<dbReference type="EMBL" id="SLUB01000003">
    <property type="protein sequence ID" value="THE14875.1"/>
    <property type="molecule type" value="Genomic_DNA"/>
</dbReference>
<evidence type="ECO:0000313" key="7">
    <source>
        <dbReference type="Proteomes" id="UP000306477"/>
    </source>
</evidence>
<dbReference type="PANTHER" id="PTHR42839:SF1">
    <property type="entry name" value="ISOCHORISMATE SYNTHASE MENF"/>
    <property type="match status" value="1"/>
</dbReference>
<comment type="caution">
    <text evidence="6">The sequence shown here is derived from an EMBL/GenBank/DDBJ whole genome shotgun (WGS) entry which is preliminary data.</text>
</comment>
<dbReference type="GO" id="GO:0000287">
    <property type="term" value="F:magnesium ion binding"/>
    <property type="evidence" value="ECO:0007669"/>
    <property type="project" value="UniProtKB-UniRule"/>
</dbReference>
<keyword evidence="3 4" id="KW-0413">Isomerase</keyword>
<proteinExistence type="inferred from homology"/>
<keyword evidence="7" id="KW-1185">Reference proteome</keyword>
<dbReference type="AlphaFoldDB" id="A0A4S3PZ19"/>
<dbReference type="Proteomes" id="UP000306477">
    <property type="component" value="Unassembled WGS sequence"/>
</dbReference>
<dbReference type="GO" id="GO:0008909">
    <property type="term" value="F:isochorismate synthase activity"/>
    <property type="evidence" value="ECO:0007669"/>
    <property type="project" value="UniProtKB-UniRule"/>
</dbReference>
<dbReference type="OrthoDB" id="9803598at2"/>